<gene>
    <name evidence="3" type="ORF">UAU_05145</name>
</gene>
<reference evidence="3 4" key="1">
    <citation type="submission" date="2013-02" db="EMBL/GenBank/DDBJ databases">
        <title>The Genome Sequence of Enterococcus pallens BAA-351.</title>
        <authorList>
            <consortium name="The Broad Institute Genome Sequencing Platform"/>
            <consortium name="The Broad Institute Genome Sequencing Center for Infectious Disease"/>
            <person name="Earl A.M."/>
            <person name="Gilmore M.S."/>
            <person name="Lebreton F."/>
            <person name="Walker B."/>
            <person name="Young S.K."/>
            <person name="Zeng Q."/>
            <person name="Gargeya S."/>
            <person name="Fitzgerald M."/>
            <person name="Haas B."/>
            <person name="Abouelleil A."/>
            <person name="Alvarado L."/>
            <person name="Arachchi H.M."/>
            <person name="Berlin A.M."/>
            <person name="Chapman S.B."/>
            <person name="Dewar J."/>
            <person name="Goldberg J."/>
            <person name="Griggs A."/>
            <person name="Gujja S."/>
            <person name="Hansen M."/>
            <person name="Howarth C."/>
            <person name="Imamovic A."/>
            <person name="Larimer J."/>
            <person name="McCowan C."/>
            <person name="Murphy C."/>
            <person name="Neiman D."/>
            <person name="Pearson M."/>
            <person name="Priest M."/>
            <person name="Roberts A."/>
            <person name="Saif S."/>
            <person name="Shea T."/>
            <person name="Sisk P."/>
            <person name="Sykes S."/>
            <person name="Wortman J."/>
            <person name="Nusbaum C."/>
            <person name="Birren B."/>
        </authorList>
    </citation>
    <scope>NUCLEOTIDE SEQUENCE [LARGE SCALE GENOMIC DNA]</scope>
    <source>
        <strain evidence="3 4">ATCC BAA-351</strain>
    </source>
</reference>
<dbReference type="RefSeq" id="WP_010760068.1">
    <property type="nucleotide sequence ID" value="NZ_ASWD01000003.1"/>
</dbReference>
<organism evidence="3 4">
    <name type="scientific">Enterococcus pallens ATCC BAA-351</name>
    <dbReference type="NCBI Taxonomy" id="1158607"/>
    <lineage>
        <taxon>Bacteria</taxon>
        <taxon>Bacillati</taxon>
        <taxon>Bacillota</taxon>
        <taxon>Bacilli</taxon>
        <taxon>Lactobacillales</taxon>
        <taxon>Enterococcaceae</taxon>
        <taxon>Enterococcus</taxon>
    </lineage>
</organism>
<dbReference type="Proteomes" id="UP000013782">
    <property type="component" value="Unassembled WGS sequence"/>
</dbReference>
<dbReference type="Pfam" id="PF01381">
    <property type="entry name" value="HTH_3"/>
    <property type="match status" value="1"/>
</dbReference>
<dbReference type="PATRIC" id="fig|1158607.3.peg.5124"/>
<dbReference type="PANTHER" id="PTHR46558">
    <property type="entry name" value="TRACRIPTIONAL REGULATORY PROTEIN-RELATED-RELATED"/>
    <property type="match status" value="1"/>
</dbReference>
<dbReference type="Gene3D" id="1.10.260.40">
    <property type="entry name" value="lambda repressor-like DNA-binding domains"/>
    <property type="match status" value="1"/>
</dbReference>
<dbReference type="HOGENOM" id="CLU_066192_4_5_9"/>
<evidence type="ECO:0000313" key="3">
    <source>
        <dbReference type="EMBL" id="EOH86700.1"/>
    </source>
</evidence>
<dbReference type="GO" id="GO:0003677">
    <property type="term" value="F:DNA binding"/>
    <property type="evidence" value="ECO:0007669"/>
    <property type="project" value="UniProtKB-KW"/>
</dbReference>
<dbReference type="STRING" id="160454.RV10_GL003652"/>
<dbReference type="EMBL" id="AJAQ01000050">
    <property type="protein sequence ID" value="EOH86700.1"/>
    <property type="molecule type" value="Genomic_DNA"/>
</dbReference>
<name>R2RTP8_9ENTE</name>
<dbReference type="CDD" id="cd00093">
    <property type="entry name" value="HTH_XRE"/>
    <property type="match status" value="1"/>
</dbReference>
<evidence type="ECO:0000256" key="1">
    <source>
        <dbReference type="ARBA" id="ARBA00023125"/>
    </source>
</evidence>
<dbReference type="PROSITE" id="PS50943">
    <property type="entry name" value="HTH_CROC1"/>
    <property type="match status" value="1"/>
</dbReference>
<keyword evidence="1" id="KW-0238">DNA-binding</keyword>
<dbReference type="SMART" id="SM00530">
    <property type="entry name" value="HTH_XRE"/>
    <property type="match status" value="1"/>
</dbReference>
<dbReference type="InterPro" id="IPR010982">
    <property type="entry name" value="Lambda_DNA-bd_dom_sf"/>
</dbReference>
<keyword evidence="4" id="KW-1185">Reference proteome</keyword>
<accession>R2RTP8</accession>
<evidence type="ECO:0000259" key="2">
    <source>
        <dbReference type="PROSITE" id="PS50943"/>
    </source>
</evidence>
<sequence length="115" mass="13242">MNNLPFRLKMLRKSFKMTQAEVAQKIGVTRPAYTSYETGKREPAYENLISLAELFEVSTDYLLGKQSSNVAIEKKLREKTDAIAIHIGDEITDEEMKEILTFIDFIKHRDGDRSN</sequence>
<dbReference type="eggNOG" id="COG1476">
    <property type="taxonomic scope" value="Bacteria"/>
</dbReference>
<dbReference type="SUPFAM" id="SSF47413">
    <property type="entry name" value="lambda repressor-like DNA-binding domains"/>
    <property type="match status" value="1"/>
</dbReference>
<feature type="domain" description="HTH cro/C1-type" evidence="2">
    <location>
        <begin position="8"/>
        <end position="62"/>
    </location>
</feature>
<dbReference type="AlphaFoldDB" id="R2RTP8"/>
<dbReference type="InterPro" id="IPR001387">
    <property type="entry name" value="Cro/C1-type_HTH"/>
</dbReference>
<protein>
    <recommendedName>
        <fullName evidence="2">HTH cro/C1-type domain-containing protein</fullName>
    </recommendedName>
</protein>
<dbReference type="OrthoDB" id="9805856at2"/>
<comment type="caution">
    <text evidence="3">The sequence shown here is derived from an EMBL/GenBank/DDBJ whole genome shotgun (WGS) entry which is preliminary data.</text>
</comment>
<dbReference type="PANTHER" id="PTHR46558:SF14">
    <property type="entry name" value="HTH-TYPE TRANSCRIPTIONAL REGULATOR ANSR"/>
    <property type="match status" value="1"/>
</dbReference>
<proteinExistence type="predicted"/>
<evidence type="ECO:0000313" key="4">
    <source>
        <dbReference type="Proteomes" id="UP000013782"/>
    </source>
</evidence>